<dbReference type="PANTHER" id="PTHR30619:SF1">
    <property type="entry name" value="RECOMBINATION PROTEIN 2"/>
    <property type="match status" value="1"/>
</dbReference>
<dbReference type="GO" id="GO:0016787">
    <property type="term" value="F:hydrolase activity"/>
    <property type="evidence" value="ECO:0007669"/>
    <property type="project" value="UniProtKB-KW"/>
</dbReference>
<gene>
    <name evidence="2" type="ORF">EDD68_103103</name>
</gene>
<name>A0A4R3N8P2_9BACI</name>
<evidence type="ECO:0000256" key="1">
    <source>
        <dbReference type="SAM" id="SignalP"/>
    </source>
</evidence>
<organism evidence="2 3">
    <name type="scientific">Melghiribacillus thermohalophilus</name>
    <dbReference type="NCBI Taxonomy" id="1324956"/>
    <lineage>
        <taxon>Bacteria</taxon>
        <taxon>Bacillati</taxon>
        <taxon>Bacillota</taxon>
        <taxon>Bacilli</taxon>
        <taxon>Bacillales</taxon>
        <taxon>Bacillaceae</taxon>
        <taxon>Melghiribacillus</taxon>
    </lineage>
</organism>
<protein>
    <submittedName>
        <fullName evidence="2">Beta-lactamase superfamily II metal-dependent hydrolase</fullName>
    </submittedName>
</protein>
<dbReference type="RefSeq" id="WP_132370981.1">
    <property type="nucleotide sequence ID" value="NZ_SMAN01000003.1"/>
</dbReference>
<dbReference type="InterPro" id="IPR036866">
    <property type="entry name" value="RibonucZ/Hydroxyglut_hydro"/>
</dbReference>
<feature type="chain" id="PRO_5021027350" evidence="1">
    <location>
        <begin position="25"/>
        <end position="263"/>
    </location>
</feature>
<reference evidence="2 3" key="1">
    <citation type="submission" date="2019-03" db="EMBL/GenBank/DDBJ databases">
        <title>Genomic Encyclopedia of Type Strains, Phase IV (KMG-IV): sequencing the most valuable type-strain genomes for metagenomic binning, comparative biology and taxonomic classification.</title>
        <authorList>
            <person name="Goeker M."/>
        </authorList>
    </citation>
    <scope>NUCLEOTIDE SEQUENCE [LARGE SCALE GENOMIC DNA]</scope>
    <source>
        <strain evidence="2 3">DSM 25894</strain>
    </source>
</reference>
<comment type="caution">
    <text evidence="2">The sequence shown here is derived from an EMBL/GenBank/DDBJ whole genome shotgun (WGS) entry which is preliminary data.</text>
</comment>
<dbReference type="Proteomes" id="UP000294650">
    <property type="component" value="Unassembled WGS sequence"/>
</dbReference>
<proteinExistence type="predicted"/>
<keyword evidence="1" id="KW-0732">Signal</keyword>
<feature type="signal peptide" evidence="1">
    <location>
        <begin position="1"/>
        <end position="24"/>
    </location>
</feature>
<dbReference type="AlphaFoldDB" id="A0A4R3N8P2"/>
<keyword evidence="2" id="KW-0378">Hydrolase</keyword>
<dbReference type="InterPro" id="IPR052159">
    <property type="entry name" value="Competence_DNA_uptake"/>
</dbReference>
<accession>A0A4R3N8P2</accession>
<keyword evidence="3" id="KW-1185">Reference proteome</keyword>
<dbReference type="Gene3D" id="3.60.15.10">
    <property type="entry name" value="Ribonuclease Z/Hydroxyacylglutathione hydrolase-like"/>
    <property type="match status" value="1"/>
</dbReference>
<evidence type="ECO:0000313" key="2">
    <source>
        <dbReference type="EMBL" id="TCT25548.1"/>
    </source>
</evidence>
<dbReference type="PANTHER" id="PTHR30619">
    <property type="entry name" value="DNA INTERNALIZATION/COMPETENCE PROTEIN COMEC/REC2"/>
    <property type="match status" value="1"/>
</dbReference>
<sequence>MNKWCLCLIILVISGLIPFETALAESYTKENEAVFTFFSLPDGESMLITTSDKHILVNTGSKKSEKALQEQLDELKIKHIDSLILTTQESDVCANTQRLVKRYNINEVIVSESLRSNCYRHGNQRMFSTVKWKKGKHYELSPGLLFRVMKQDDSERMSLYITFGKTSILYMAEGNEAIEKQIEAHPIQAEIIKIPEYASKNFPGVDFLQKIDPHIAIIYSIEEIPFNEALIERLSESWIDVYVLKKVGTIQIRSDLNNYEFMK</sequence>
<evidence type="ECO:0000313" key="3">
    <source>
        <dbReference type="Proteomes" id="UP000294650"/>
    </source>
</evidence>
<dbReference type="OrthoDB" id="2696637at2"/>
<dbReference type="EMBL" id="SMAN01000003">
    <property type="protein sequence ID" value="TCT25548.1"/>
    <property type="molecule type" value="Genomic_DNA"/>
</dbReference>
<dbReference type="SUPFAM" id="SSF56281">
    <property type="entry name" value="Metallo-hydrolase/oxidoreductase"/>
    <property type="match status" value="1"/>
</dbReference>